<feature type="domain" description="4'-phosphopantetheinyl transferase" evidence="6">
    <location>
        <begin position="121"/>
        <end position="206"/>
    </location>
</feature>
<dbReference type="GO" id="GO:0000287">
    <property type="term" value="F:magnesium ion binding"/>
    <property type="evidence" value="ECO:0007669"/>
    <property type="project" value="InterPro"/>
</dbReference>
<evidence type="ECO:0000313" key="9">
    <source>
        <dbReference type="Proteomes" id="UP000002384"/>
    </source>
</evidence>
<dbReference type="InterPro" id="IPR050559">
    <property type="entry name" value="P-Pant_transferase_sf"/>
</dbReference>
<dbReference type="GO" id="GO:0005829">
    <property type="term" value="C:cytosol"/>
    <property type="evidence" value="ECO:0007669"/>
    <property type="project" value="TreeGrafter"/>
</dbReference>
<dbReference type="Proteomes" id="UP000002384">
    <property type="component" value="Chromosome"/>
</dbReference>
<feature type="domain" description="4'-phosphopantetheinyl transferase N-terminal" evidence="7">
    <location>
        <begin position="33"/>
        <end position="109"/>
    </location>
</feature>
<dbReference type="GO" id="GO:0006633">
    <property type="term" value="P:fatty acid biosynthetic process"/>
    <property type="evidence" value="ECO:0007669"/>
    <property type="project" value="InterPro"/>
</dbReference>
<gene>
    <name evidence="8" type="ordered locus">PCC7424_5313</name>
</gene>
<evidence type="ECO:0000256" key="2">
    <source>
        <dbReference type="ARBA" id="ARBA00010990"/>
    </source>
</evidence>
<accession>B7KJI4</accession>
<protein>
    <submittedName>
        <fullName evidence="8">4'-phosphopantetheinyl transferase</fullName>
    </submittedName>
</protein>
<dbReference type="STRING" id="65393.PCC7424_5313"/>
<dbReference type="GO" id="GO:0008897">
    <property type="term" value="F:holo-[acyl-carrier-protein] synthase activity"/>
    <property type="evidence" value="ECO:0007669"/>
    <property type="project" value="InterPro"/>
</dbReference>
<dbReference type="EMBL" id="CP001291">
    <property type="protein sequence ID" value="ACK73661.1"/>
    <property type="molecule type" value="Genomic_DNA"/>
</dbReference>
<comment type="cofactor">
    <cofactor evidence="1">
        <name>Mg(2+)</name>
        <dbReference type="ChEBI" id="CHEBI:18420"/>
    </cofactor>
</comment>
<dbReference type="PANTHER" id="PTHR12215">
    <property type="entry name" value="PHOSPHOPANTETHEINE TRANSFERASE"/>
    <property type="match status" value="1"/>
</dbReference>
<keyword evidence="5" id="KW-0460">Magnesium</keyword>
<evidence type="ECO:0000256" key="5">
    <source>
        <dbReference type="ARBA" id="ARBA00022842"/>
    </source>
</evidence>
<reference evidence="9" key="1">
    <citation type="journal article" date="2011" name="MBio">
        <title>Novel metabolic attributes of the genus Cyanothece, comprising a group of unicellular nitrogen-fixing Cyanobacteria.</title>
        <authorList>
            <person name="Bandyopadhyay A."/>
            <person name="Elvitigala T."/>
            <person name="Welsh E."/>
            <person name="Stockel J."/>
            <person name="Liberton M."/>
            <person name="Min H."/>
            <person name="Sherman L.A."/>
            <person name="Pakrasi H.B."/>
        </authorList>
    </citation>
    <scope>NUCLEOTIDE SEQUENCE [LARGE SCALE GENOMIC DNA]</scope>
    <source>
        <strain evidence="9">PCC 7424</strain>
    </source>
</reference>
<keyword evidence="9" id="KW-1185">Reference proteome</keyword>
<keyword evidence="3 8" id="KW-0808">Transferase</keyword>
<dbReference type="SUPFAM" id="SSF56214">
    <property type="entry name" value="4'-phosphopantetheinyl transferase"/>
    <property type="match status" value="2"/>
</dbReference>
<organism evidence="8 9">
    <name type="scientific">Gloeothece citriformis (strain PCC 7424)</name>
    <name type="common">Cyanothece sp. (strain PCC 7424)</name>
    <dbReference type="NCBI Taxonomy" id="65393"/>
    <lineage>
        <taxon>Bacteria</taxon>
        <taxon>Bacillati</taxon>
        <taxon>Cyanobacteriota</taxon>
        <taxon>Cyanophyceae</taxon>
        <taxon>Oscillatoriophycideae</taxon>
        <taxon>Chroococcales</taxon>
        <taxon>Aphanothecaceae</taxon>
        <taxon>Gloeothece</taxon>
        <taxon>Gloeothece citriformis</taxon>
    </lineage>
</organism>
<dbReference type="AlphaFoldDB" id="B7KJI4"/>
<dbReference type="InterPro" id="IPR008278">
    <property type="entry name" value="4-PPantetheinyl_Trfase_dom"/>
</dbReference>
<dbReference type="HOGENOM" id="CLU_057011_2_3_3"/>
<dbReference type="RefSeq" id="WP_015957237.1">
    <property type="nucleotide sequence ID" value="NC_011729.1"/>
</dbReference>
<evidence type="ECO:0000259" key="7">
    <source>
        <dbReference type="Pfam" id="PF22624"/>
    </source>
</evidence>
<dbReference type="NCBIfam" id="TIGR00556">
    <property type="entry name" value="pantethn_trn"/>
    <property type="match status" value="1"/>
</dbReference>
<keyword evidence="4" id="KW-0479">Metal-binding</keyword>
<evidence type="ECO:0000256" key="1">
    <source>
        <dbReference type="ARBA" id="ARBA00001946"/>
    </source>
</evidence>
<dbReference type="PANTHER" id="PTHR12215:SF10">
    <property type="entry name" value="L-AMINOADIPATE-SEMIALDEHYDE DEHYDROGENASE-PHOSPHOPANTETHEINYL TRANSFERASE"/>
    <property type="match status" value="1"/>
</dbReference>
<comment type="similarity">
    <text evidence="2">Belongs to the P-Pant transferase superfamily. Gsp/Sfp/HetI/AcpT family.</text>
</comment>
<dbReference type="Gene3D" id="3.90.470.20">
    <property type="entry name" value="4'-phosphopantetheinyl transferase domain"/>
    <property type="match status" value="2"/>
</dbReference>
<dbReference type="Pfam" id="PF22624">
    <property type="entry name" value="AASDHPPT_N"/>
    <property type="match status" value="1"/>
</dbReference>
<dbReference type="GO" id="GO:0019878">
    <property type="term" value="P:lysine biosynthetic process via aminoadipic acid"/>
    <property type="evidence" value="ECO:0007669"/>
    <property type="project" value="TreeGrafter"/>
</dbReference>
<evidence type="ECO:0000256" key="3">
    <source>
        <dbReference type="ARBA" id="ARBA00022679"/>
    </source>
</evidence>
<dbReference type="KEGG" id="cyc:PCC7424_5313"/>
<dbReference type="InterPro" id="IPR055066">
    <property type="entry name" value="AASDHPPT_N"/>
</dbReference>
<name>B7KJI4_GLOC7</name>
<evidence type="ECO:0000259" key="6">
    <source>
        <dbReference type="Pfam" id="PF01648"/>
    </source>
</evidence>
<proteinExistence type="inferred from homology"/>
<dbReference type="InterPro" id="IPR004568">
    <property type="entry name" value="Ppantetheine-prot_Trfase_dom"/>
</dbReference>
<sequence length="243" mass="27735">MKQIWSIPPQDLKLEENEVHIWCTHLDLPAEKIQQLETILSEEEINRANRFYFEKHRHRFIVARSSLRIILGQYLKIKSDRLQFDYSPKGKPSLVGGGGIKFNLSHSENMSLYGITRNSLIGVDIEYLRPVEDVAKLAQRFFCPREYEVISSLASGEIEKAFFRAWTAKEAFLKATGEGIGGGLDQVEIDLTTQESVKFLKIGNHTEAVNEWSLFPLMPAEGYIGAVVVKGKELVKNFYKLEN</sequence>
<dbReference type="Pfam" id="PF01648">
    <property type="entry name" value="ACPS"/>
    <property type="match status" value="1"/>
</dbReference>
<dbReference type="InterPro" id="IPR037143">
    <property type="entry name" value="4-PPantetheinyl_Trfase_dom_sf"/>
</dbReference>
<evidence type="ECO:0000313" key="8">
    <source>
        <dbReference type="EMBL" id="ACK73661.1"/>
    </source>
</evidence>
<evidence type="ECO:0000256" key="4">
    <source>
        <dbReference type="ARBA" id="ARBA00022723"/>
    </source>
</evidence>
<dbReference type="eggNOG" id="COG2091">
    <property type="taxonomic scope" value="Bacteria"/>
</dbReference>